<keyword evidence="2" id="KW-1185">Reference proteome</keyword>
<comment type="caution">
    <text evidence="1">The sequence shown here is derived from an EMBL/GenBank/DDBJ whole genome shotgun (WGS) entry which is preliminary data.</text>
</comment>
<proteinExistence type="predicted"/>
<accession>A0A5B7IVM9</accession>
<evidence type="ECO:0000313" key="2">
    <source>
        <dbReference type="Proteomes" id="UP000324222"/>
    </source>
</evidence>
<dbReference type="AlphaFoldDB" id="A0A5B7IVM9"/>
<name>A0A5B7IVM9_PORTR</name>
<protein>
    <submittedName>
        <fullName evidence="1">Uncharacterized protein</fullName>
    </submittedName>
</protein>
<dbReference type="Proteomes" id="UP000324222">
    <property type="component" value="Unassembled WGS sequence"/>
</dbReference>
<organism evidence="1 2">
    <name type="scientific">Portunus trituberculatus</name>
    <name type="common">Swimming crab</name>
    <name type="synonym">Neptunus trituberculatus</name>
    <dbReference type="NCBI Taxonomy" id="210409"/>
    <lineage>
        <taxon>Eukaryota</taxon>
        <taxon>Metazoa</taxon>
        <taxon>Ecdysozoa</taxon>
        <taxon>Arthropoda</taxon>
        <taxon>Crustacea</taxon>
        <taxon>Multicrustacea</taxon>
        <taxon>Malacostraca</taxon>
        <taxon>Eumalacostraca</taxon>
        <taxon>Eucarida</taxon>
        <taxon>Decapoda</taxon>
        <taxon>Pleocyemata</taxon>
        <taxon>Brachyura</taxon>
        <taxon>Eubrachyura</taxon>
        <taxon>Portunoidea</taxon>
        <taxon>Portunidae</taxon>
        <taxon>Portuninae</taxon>
        <taxon>Portunus</taxon>
    </lineage>
</organism>
<dbReference type="EMBL" id="VSRR010070910">
    <property type="protein sequence ID" value="MPC86249.1"/>
    <property type="molecule type" value="Genomic_DNA"/>
</dbReference>
<gene>
    <name evidence="1" type="ORF">E2C01_081072</name>
</gene>
<sequence length="162" mass="17738">MSLSRHPDTQTGPFYLLRGLEEQFIGGRVCAMGVPGRPSGARSVTGAAVARRRPGSAWQHNSYTNHKIGITVCVQAVFRFPLFFLLAGGLLLAPDNPCPPTLVLQRLRFQSLRCIRQLKQREGGTVRAVQFLSKSTKSSTNRILFAGLISIKEELLVAVTSC</sequence>
<reference evidence="1 2" key="1">
    <citation type="submission" date="2019-05" db="EMBL/GenBank/DDBJ databases">
        <title>Another draft genome of Portunus trituberculatus and its Hox gene families provides insights of decapod evolution.</title>
        <authorList>
            <person name="Jeong J.-H."/>
            <person name="Song I."/>
            <person name="Kim S."/>
            <person name="Choi T."/>
            <person name="Kim D."/>
            <person name="Ryu S."/>
            <person name="Kim W."/>
        </authorList>
    </citation>
    <scope>NUCLEOTIDE SEQUENCE [LARGE SCALE GENOMIC DNA]</scope>
    <source>
        <tissue evidence="1">Muscle</tissue>
    </source>
</reference>
<evidence type="ECO:0000313" key="1">
    <source>
        <dbReference type="EMBL" id="MPC86249.1"/>
    </source>
</evidence>